<evidence type="ECO:0000313" key="2">
    <source>
        <dbReference type="EMBL" id="CEJ89434.1"/>
    </source>
</evidence>
<evidence type="ECO:0000313" key="3">
    <source>
        <dbReference type="Proteomes" id="UP000039046"/>
    </source>
</evidence>
<dbReference type="InterPro" id="IPR006771">
    <property type="entry name" value="CetA-like"/>
</dbReference>
<dbReference type="Pfam" id="PF04681">
    <property type="entry name" value="Bys1"/>
    <property type="match status" value="1"/>
</dbReference>
<dbReference type="PANTHER" id="PTHR36195">
    <property type="entry name" value="DOMAIN PROTEIN, PUTATIVE (AFU_ORTHOLOGUE AFUA_5G01990)-RELATED-RELATED"/>
    <property type="match status" value="1"/>
</dbReference>
<evidence type="ECO:0000256" key="1">
    <source>
        <dbReference type="SAM" id="Phobius"/>
    </source>
</evidence>
<name>A0A0A1T3L6_9HYPO</name>
<protein>
    <recommendedName>
        <fullName evidence="4">Bys1 family protein</fullName>
    </recommendedName>
</protein>
<keyword evidence="1" id="KW-0472">Membrane</keyword>
<feature type="transmembrane region" description="Helical" evidence="1">
    <location>
        <begin position="41"/>
        <end position="62"/>
    </location>
</feature>
<dbReference type="HOGENOM" id="CLU_083650_1_1_1"/>
<keyword evidence="1" id="KW-1133">Transmembrane helix</keyword>
<accession>A0A0A1T3L6</accession>
<dbReference type="EMBL" id="CDHN01000002">
    <property type="protein sequence ID" value="CEJ89434.1"/>
    <property type="molecule type" value="Genomic_DNA"/>
</dbReference>
<dbReference type="STRING" id="1531966.A0A0A1T3L6"/>
<keyword evidence="3" id="KW-1185">Reference proteome</keyword>
<organism evidence="2 3">
    <name type="scientific">[Torrubiella] hemipterigena</name>
    <dbReference type="NCBI Taxonomy" id="1531966"/>
    <lineage>
        <taxon>Eukaryota</taxon>
        <taxon>Fungi</taxon>
        <taxon>Dikarya</taxon>
        <taxon>Ascomycota</taxon>
        <taxon>Pezizomycotina</taxon>
        <taxon>Sordariomycetes</taxon>
        <taxon>Hypocreomycetidae</taxon>
        <taxon>Hypocreales</taxon>
        <taxon>Clavicipitaceae</taxon>
        <taxon>Clavicipitaceae incertae sedis</taxon>
        <taxon>'Torrubiella' clade</taxon>
    </lineage>
</organism>
<proteinExistence type="predicted"/>
<dbReference type="OrthoDB" id="3682664at2759"/>
<sequence>MHFFFIIISIFNSYRLFYNTLLYSTSISISLKTTSPTNFKMFSNVAILATAAALVGSVSAVGSARVQNNCGYEVTLWSVGSEISNAFTIPAGGNAYAEPFTRDAKTGGRTIKVTRERDGLFTQKPQTNFAYSLDGAAVWYDLSDVFGDPFKGCKITVTSADKNCPSITWQDGIPPAGSQVKTCGSNNDVTLTLCAA</sequence>
<dbReference type="PANTHER" id="PTHR36195:SF4">
    <property type="entry name" value="DOMAIN PROTEIN, PUTATIVE (AFU_ORTHOLOGUE AFUA_5G01990)-RELATED"/>
    <property type="match status" value="1"/>
</dbReference>
<dbReference type="Proteomes" id="UP000039046">
    <property type="component" value="Unassembled WGS sequence"/>
</dbReference>
<evidence type="ECO:0008006" key="4">
    <source>
        <dbReference type="Google" id="ProtNLM"/>
    </source>
</evidence>
<keyword evidence="1" id="KW-0812">Transmembrane</keyword>
<dbReference type="AlphaFoldDB" id="A0A0A1T3L6"/>
<gene>
    <name evidence="2" type="ORF">VHEMI05277</name>
</gene>
<reference evidence="2 3" key="1">
    <citation type="journal article" date="2015" name="Genome Announc.">
        <title>Draft Genome Sequence and Gene Annotation of the Entomopathogenic Fungus Verticillium hemipterigenum.</title>
        <authorList>
            <person name="Horn F."/>
            <person name="Habel A."/>
            <person name="Scharf D.H."/>
            <person name="Dworschak J."/>
            <person name="Brakhage A.A."/>
            <person name="Guthke R."/>
            <person name="Hertweck C."/>
            <person name="Linde J."/>
        </authorList>
    </citation>
    <scope>NUCLEOTIDE SEQUENCE [LARGE SCALE GENOMIC DNA]</scope>
</reference>
<feature type="transmembrane region" description="Helical" evidence="1">
    <location>
        <begin position="6"/>
        <end position="29"/>
    </location>
</feature>